<feature type="region of interest" description="Disordered" evidence="1">
    <location>
        <begin position="52"/>
        <end position="80"/>
    </location>
</feature>
<dbReference type="Proteomes" id="UP000507470">
    <property type="component" value="Unassembled WGS sequence"/>
</dbReference>
<proteinExistence type="predicted"/>
<protein>
    <submittedName>
        <fullName evidence="2">Uncharacterized protein</fullName>
    </submittedName>
</protein>
<evidence type="ECO:0000313" key="2">
    <source>
        <dbReference type="EMBL" id="CAC5382732.1"/>
    </source>
</evidence>
<dbReference type="AlphaFoldDB" id="A0A6J8BG36"/>
<organism evidence="2 3">
    <name type="scientific">Mytilus coruscus</name>
    <name type="common">Sea mussel</name>
    <dbReference type="NCBI Taxonomy" id="42192"/>
    <lineage>
        <taxon>Eukaryota</taxon>
        <taxon>Metazoa</taxon>
        <taxon>Spiralia</taxon>
        <taxon>Lophotrochozoa</taxon>
        <taxon>Mollusca</taxon>
        <taxon>Bivalvia</taxon>
        <taxon>Autobranchia</taxon>
        <taxon>Pteriomorphia</taxon>
        <taxon>Mytilida</taxon>
        <taxon>Mytiloidea</taxon>
        <taxon>Mytilidae</taxon>
        <taxon>Mytilinae</taxon>
        <taxon>Mytilus</taxon>
    </lineage>
</organism>
<gene>
    <name evidence="2" type="ORF">MCOR_18529</name>
</gene>
<dbReference type="EMBL" id="CACVKT020003253">
    <property type="protein sequence ID" value="CAC5382732.1"/>
    <property type="molecule type" value="Genomic_DNA"/>
</dbReference>
<keyword evidence="3" id="KW-1185">Reference proteome</keyword>
<accession>A0A6J8BG36</accession>
<sequence length="200" mass="22605">MSRDTYDFVYKRTSTHQWQIAQSSAGGKFEKAKQRNINKIVIIAVISLRLQSNSPGSRPRTRTLHPGAQAGPAKETESSIYHETKCRASAATPVPTTSTSVNNICQTQARDTVFGIPLAPTKYREEPERVNIKTDIVTSPYNSQKACHRRYFYAPSKPRNPEAIQTNFALQEWPDTPYQPQPPGRSKMKWKRTADPSLQE</sequence>
<reference evidence="2 3" key="1">
    <citation type="submission" date="2020-06" db="EMBL/GenBank/DDBJ databases">
        <authorList>
            <person name="Li R."/>
            <person name="Bekaert M."/>
        </authorList>
    </citation>
    <scope>NUCLEOTIDE SEQUENCE [LARGE SCALE GENOMIC DNA]</scope>
    <source>
        <strain evidence="3">wild</strain>
    </source>
</reference>
<evidence type="ECO:0000256" key="1">
    <source>
        <dbReference type="SAM" id="MobiDB-lite"/>
    </source>
</evidence>
<feature type="region of interest" description="Disordered" evidence="1">
    <location>
        <begin position="170"/>
        <end position="200"/>
    </location>
</feature>
<evidence type="ECO:0000313" key="3">
    <source>
        <dbReference type="Proteomes" id="UP000507470"/>
    </source>
</evidence>
<name>A0A6J8BG36_MYTCO</name>